<reference evidence="2 3" key="1">
    <citation type="submission" date="2017-11" db="EMBL/GenBank/DDBJ databases">
        <title>Sequencing the genomes of 1000 actinobacteria strains.</title>
        <authorList>
            <person name="Klenk H.-P."/>
        </authorList>
    </citation>
    <scope>NUCLEOTIDE SEQUENCE [LARGE SCALE GENOMIC DNA]</scope>
    <source>
        <strain evidence="2 3">DSM 12798</strain>
    </source>
</reference>
<dbReference type="PANTHER" id="PTHR43355">
    <property type="entry name" value="FLAVIN REDUCTASE (NADPH)"/>
    <property type="match status" value="1"/>
</dbReference>
<dbReference type="InterPro" id="IPR036291">
    <property type="entry name" value="NAD(P)-bd_dom_sf"/>
</dbReference>
<dbReference type="PANTHER" id="PTHR43355:SF2">
    <property type="entry name" value="FLAVIN REDUCTASE (NADPH)"/>
    <property type="match status" value="1"/>
</dbReference>
<dbReference type="InterPro" id="IPR016040">
    <property type="entry name" value="NAD(P)-bd_dom"/>
</dbReference>
<evidence type="ECO:0000313" key="3">
    <source>
        <dbReference type="Proteomes" id="UP000229263"/>
    </source>
</evidence>
<dbReference type="EMBL" id="PGEY01000001">
    <property type="protein sequence ID" value="PJJ44942.1"/>
    <property type="molecule type" value="Genomic_DNA"/>
</dbReference>
<keyword evidence="3" id="KW-1185">Reference proteome</keyword>
<proteinExistence type="predicted"/>
<accession>A0ABX4N091</accession>
<dbReference type="Gene3D" id="3.40.50.720">
    <property type="entry name" value="NAD(P)-binding Rossmann-like Domain"/>
    <property type="match status" value="1"/>
</dbReference>
<feature type="domain" description="NAD(P)-binding" evidence="1">
    <location>
        <begin position="19"/>
        <end position="201"/>
    </location>
</feature>
<gene>
    <name evidence="2" type="ORF">ATK23_2189</name>
</gene>
<evidence type="ECO:0000313" key="2">
    <source>
        <dbReference type="EMBL" id="PJJ44942.1"/>
    </source>
</evidence>
<dbReference type="SUPFAM" id="SSF51735">
    <property type="entry name" value="NAD(P)-binding Rossmann-fold domains"/>
    <property type="match status" value="1"/>
</dbReference>
<dbReference type="Proteomes" id="UP000229263">
    <property type="component" value="Unassembled WGS sequence"/>
</dbReference>
<comment type="caution">
    <text evidence="2">The sequence shown here is derived from an EMBL/GenBank/DDBJ whole genome shotgun (WGS) entry which is preliminary data.</text>
</comment>
<dbReference type="InterPro" id="IPR051606">
    <property type="entry name" value="Polyketide_Oxido-like"/>
</dbReference>
<organism evidence="2 3">
    <name type="scientific">Glutamicibacter mysorens</name>
    <dbReference type="NCBI Taxonomy" id="257984"/>
    <lineage>
        <taxon>Bacteria</taxon>
        <taxon>Bacillati</taxon>
        <taxon>Actinomycetota</taxon>
        <taxon>Actinomycetes</taxon>
        <taxon>Micrococcales</taxon>
        <taxon>Micrococcaceae</taxon>
        <taxon>Glutamicibacter</taxon>
    </lineage>
</organism>
<protein>
    <recommendedName>
        <fullName evidence="1">NAD(P)-binding domain-containing protein</fullName>
    </recommendedName>
</protein>
<name>A0ABX4N091_9MICC</name>
<dbReference type="Pfam" id="PF13460">
    <property type="entry name" value="NAD_binding_10"/>
    <property type="match status" value="1"/>
</dbReference>
<evidence type="ECO:0000259" key="1">
    <source>
        <dbReference type="Pfam" id="PF13460"/>
    </source>
</evidence>
<sequence>MSKPIPSKKENTMKIAVYGATGMVGSEVVAEAISRGHEVTSVTRSGKEVEGTTAVAAELGDGAAYRDLGKGNDVIVIAVPPSRTGGDHQEYLDAFEQITETLVPARLVVVGGAGATEVEGVRLVDTPGFPEEYKAEATTCAEVYDMFTSVSGITWTVVTPAPVIMPARRTGSYTLGTDSPAGDFVSSQDFAVAILDEIESPVHENRRMTVASEK</sequence>